<protein>
    <submittedName>
        <fullName evidence="2">Uncharacterized protein</fullName>
    </submittedName>
</protein>
<feature type="compositionally biased region" description="Basic and acidic residues" evidence="1">
    <location>
        <begin position="669"/>
        <end position="680"/>
    </location>
</feature>
<dbReference type="EMBL" id="JACGCI010000090">
    <property type="protein sequence ID" value="KAF6746706.1"/>
    <property type="molecule type" value="Genomic_DNA"/>
</dbReference>
<feature type="compositionally biased region" description="Acidic residues" evidence="1">
    <location>
        <begin position="468"/>
        <end position="492"/>
    </location>
</feature>
<sequence length="1007" mass="112057">MGSSSRFSEPTNPKPNSPKTVTALRFSELFNLKLSENSRLLAFFGPLSAARLNRESDFDAVKLDPSEMAPPSAGNRHGKYREASLNLPNRHSLMPVVRRCWNHPLVDASAFVNQVYIMLVKTDPVSMEKTAEFEEGLEVPEGSVEQWKENGLLELVTGDYVFCRDRATSNNPADDVLAIMITGEEHHDAEARQEFDSAVRALLAVGHDGSTALEAEPQARKVQKARCYTLGNSVERQRRALAPAAAGKSEPGQKEKNVYQTLAEKLLKASSKMCETVSKLLPKKVQTALAANREVVNHPVVGTVDNLMGASVQINISKPLREDAVDRGIQEIGNFGSAHFDAKDHASSYTHMISNSVLPAGCEPGYFHILQLGAFTKLISFRGTVFSGRRKHGGTSPLLPTAVSAEELKDAFRFNAIHFPTSMSLDGLSRNALGSHPSKPRKKVKAKGKGKRVGKGNGKGKSARTQEDTDSESEGEGEVSEDGEGDKEDDDQVPFYVTPEMVNKMNDLFVEHASRRATYIKDGGLLMSRDDLMNHIGRSIYQVTSYLWRQVADDLGVEVDQAKHFESITYNAEDGSGRVPLKPWPCAPPISSVSKERLAAQEEFDEYEKKVLRFIPAVARSLPRRANDPLPVPETRTTKKQDQNQYLRAMIKKAERRAQSEKQMMKTLEKKAVERRKPLPQEESAVAWGERTGSDGEKDSEGDYQCRFLDELTSVILSDEVHTLKGELASYQASRPQPTAVDAFSELSASGMDKQITYCEAALHSQKFDNRLYRRQLMLSATAPWRWVDCTIANEVKERLVEREGGNGGNGGNGGGEGEGGSGEGGNGDKRGEDDWLTDMIATMRAMLLKQESTVVLCPKEQPRLAAISSMPFTYSNKFKRSRFQKTGDRLRNAIIETIREALPAWLGLIVEKPRIGRDRRVRAWFIDAITRSLGEDILMTDYTWQAYSRFKASHVIFSDRLYRTKNIEQALMDPFLHSLSQHPILKRGTSAQKTYKRLCNLIPDSV</sequence>
<keyword evidence="3" id="KW-1185">Reference proteome</keyword>
<feature type="compositionally biased region" description="Polar residues" evidence="1">
    <location>
        <begin position="1"/>
        <end position="11"/>
    </location>
</feature>
<dbReference type="Proteomes" id="UP000521943">
    <property type="component" value="Unassembled WGS sequence"/>
</dbReference>
<dbReference type="OrthoDB" id="3061143at2759"/>
<feature type="compositionally biased region" description="Basic residues" evidence="1">
    <location>
        <begin position="438"/>
        <end position="454"/>
    </location>
</feature>
<evidence type="ECO:0000256" key="1">
    <source>
        <dbReference type="SAM" id="MobiDB-lite"/>
    </source>
</evidence>
<feature type="region of interest" description="Disordered" evidence="1">
    <location>
        <begin position="669"/>
        <end position="701"/>
    </location>
</feature>
<name>A0A8H6LZE9_9AGAR</name>
<feature type="compositionally biased region" description="Gly residues" evidence="1">
    <location>
        <begin position="806"/>
        <end position="826"/>
    </location>
</feature>
<evidence type="ECO:0000313" key="2">
    <source>
        <dbReference type="EMBL" id="KAF6746706.1"/>
    </source>
</evidence>
<dbReference type="AlphaFoldDB" id="A0A8H6LZE9"/>
<gene>
    <name evidence="2" type="ORF">DFP72DRAFT_1076218</name>
</gene>
<accession>A0A8H6LZE9</accession>
<reference evidence="2 3" key="1">
    <citation type="submission" date="2020-07" db="EMBL/GenBank/DDBJ databases">
        <title>Comparative genomics of pyrophilous fungi reveals a link between fire events and developmental genes.</title>
        <authorList>
            <consortium name="DOE Joint Genome Institute"/>
            <person name="Steindorff A.S."/>
            <person name="Carver A."/>
            <person name="Calhoun S."/>
            <person name="Stillman K."/>
            <person name="Liu H."/>
            <person name="Lipzen A."/>
            <person name="Pangilinan J."/>
            <person name="Labutti K."/>
            <person name="Bruns T.D."/>
            <person name="Grigoriev I.V."/>
        </authorList>
    </citation>
    <scope>NUCLEOTIDE SEQUENCE [LARGE SCALE GENOMIC DNA]</scope>
    <source>
        <strain evidence="2 3">CBS 144469</strain>
    </source>
</reference>
<feature type="region of interest" description="Disordered" evidence="1">
    <location>
        <begin position="801"/>
        <end position="834"/>
    </location>
</feature>
<organism evidence="2 3">
    <name type="scientific">Ephemerocybe angulata</name>
    <dbReference type="NCBI Taxonomy" id="980116"/>
    <lineage>
        <taxon>Eukaryota</taxon>
        <taxon>Fungi</taxon>
        <taxon>Dikarya</taxon>
        <taxon>Basidiomycota</taxon>
        <taxon>Agaricomycotina</taxon>
        <taxon>Agaricomycetes</taxon>
        <taxon>Agaricomycetidae</taxon>
        <taxon>Agaricales</taxon>
        <taxon>Agaricineae</taxon>
        <taxon>Psathyrellaceae</taxon>
        <taxon>Ephemerocybe</taxon>
    </lineage>
</organism>
<feature type="region of interest" description="Disordered" evidence="1">
    <location>
        <begin position="429"/>
        <end position="492"/>
    </location>
</feature>
<feature type="region of interest" description="Disordered" evidence="1">
    <location>
        <begin position="1"/>
        <end position="20"/>
    </location>
</feature>
<proteinExistence type="predicted"/>
<comment type="caution">
    <text evidence="2">The sequence shown here is derived from an EMBL/GenBank/DDBJ whole genome shotgun (WGS) entry which is preliminary data.</text>
</comment>
<feature type="compositionally biased region" description="Basic and acidic residues" evidence="1">
    <location>
        <begin position="692"/>
        <end position="701"/>
    </location>
</feature>
<evidence type="ECO:0000313" key="3">
    <source>
        <dbReference type="Proteomes" id="UP000521943"/>
    </source>
</evidence>